<reference evidence="1" key="1">
    <citation type="submission" date="2016-10" db="EMBL/GenBank/DDBJ databases">
        <title>Sequence of Gallionella enrichment culture.</title>
        <authorList>
            <person name="Poehlein A."/>
            <person name="Muehling M."/>
            <person name="Daniel R."/>
        </authorList>
    </citation>
    <scope>NUCLEOTIDE SEQUENCE</scope>
</reference>
<name>A0A1J5QKR9_9ZZZZ</name>
<sequence length="179" mass="19553">MALYHVPQRARPVVVSGAAFHPKLLGMGDLNVIDVMVAPQRLQQDIGETEHHDVLHGAFAEIMVNAEDLGLVQVLVESGLQGLRAQQVLAERLLDHHAPPPAVLLEQADIAQVVDDAGKLGRAHRHVENDIGRKSRIFFNGHFQTHVGLGIVRGIRMIMVPGQKFLQNHRIQAAGVLGP</sequence>
<protein>
    <submittedName>
        <fullName evidence="1">Uncharacterized protein</fullName>
    </submittedName>
</protein>
<organism evidence="1">
    <name type="scientific">mine drainage metagenome</name>
    <dbReference type="NCBI Taxonomy" id="410659"/>
    <lineage>
        <taxon>unclassified sequences</taxon>
        <taxon>metagenomes</taxon>
        <taxon>ecological metagenomes</taxon>
    </lineage>
</organism>
<comment type="caution">
    <text evidence="1">The sequence shown here is derived from an EMBL/GenBank/DDBJ whole genome shotgun (WGS) entry which is preliminary data.</text>
</comment>
<accession>A0A1J5QKR9</accession>
<dbReference type="EMBL" id="MLJW01000646">
    <property type="protein sequence ID" value="OIQ84102.1"/>
    <property type="molecule type" value="Genomic_DNA"/>
</dbReference>
<evidence type="ECO:0000313" key="1">
    <source>
        <dbReference type="EMBL" id="OIQ84102.1"/>
    </source>
</evidence>
<proteinExistence type="predicted"/>
<gene>
    <name evidence="1" type="ORF">GALL_340980</name>
</gene>
<dbReference type="AlphaFoldDB" id="A0A1J5QKR9"/>